<dbReference type="GO" id="GO:0016747">
    <property type="term" value="F:acyltransferase activity, transferring groups other than amino-acyl groups"/>
    <property type="evidence" value="ECO:0007669"/>
    <property type="project" value="InterPro"/>
</dbReference>
<dbReference type="AlphaFoldDB" id="A0AAD6HR25"/>
<dbReference type="InterPro" id="IPR000182">
    <property type="entry name" value="GNAT_dom"/>
</dbReference>
<reference evidence="2" key="2">
    <citation type="submission" date="2023-01" db="EMBL/GenBank/DDBJ databases">
        <authorList>
            <person name="Petersen C."/>
        </authorList>
    </citation>
    <scope>NUCLEOTIDE SEQUENCE</scope>
    <source>
        <strain evidence="2">IBT 17514</strain>
    </source>
</reference>
<evidence type="ECO:0000259" key="1">
    <source>
        <dbReference type="Pfam" id="PF13302"/>
    </source>
</evidence>
<dbReference type="PANTHER" id="PTHR43792">
    <property type="entry name" value="GNAT FAMILY, PUTATIVE (AFU_ORTHOLOGUE AFUA_3G00765)-RELATED-RELATED"/>
    <property type="match status" value="1"/>
</dbReference>
<dbReference type="EMBL" id="JAQJAN010000004">
    <property type="protein sequence ID" value="KAJ5732715.1"/>
    <property type="molecule type" value="Genomic_DNA"/>
</dbReference>
<keyword evidence="3" id="KW-1185">Reference proteome</keyword>
<accession>A0AAD6HR25</accession>
<evidence type="ECO:0000313" key="2">
    <source>
        <dbReference type="EMBL" id="KAJ5732715.1"/>
    </source>
</evidence>
<dbReference type="InterPro" id="IPR016181">
    <property type="entry name" value="Acyl_CoA_acyltransferase"/>
</dbReference>
<dbReference type="SUPFAM" id="SSF55729">
    <property type="entry name" value="Acyl-CoA N-acyltransferases (Nat)"/>
    <property type="match status" value="1"/>
</dbReference>
<dbReference type="InterPro" id="IPR051531">
    <property type="entry name" value="N-acetyltransferase"/>
</dbReference>
<organism evidence="2 3">
    <name type="scientific">Penicillium malachiteum</name>
    <dbReference type="NCBI Taxonomy" id="1324776"/>
    <lineage>
        <taxon>Eukaryota</taxon>
        <taxon>Fungi</taxon>
        <taxon>Dikarya</taxon>
        <taxon>Ascomycota</taxon>
        <taxon>Pezizomycotina</taxon>
        <taxon>Eurotiomycetes</taxon>
        <taxon>Eurotiomycetidae</taxon>
        <taxon>Eurotiales</taxon>
        <taxon>Aspergillaceae</taxon>
        <taxon>Penicillium</taxon>
    </lineage>
</organism>
<evidence type="ECO:0000313" key="3">
    <source>
        <dbReference type="Proteomes" id="UP001215712"/>
    </source>
</evidence>
<feature type="domain" description="N-acetyltransferase" evidence="1">
    <location>
        <begin position="35"/>
        <end position="192"/>
    </location>
</feature>
<gene>
    <name evidence="2" type="ORF">N7493_004196</name>
</gene>
<dbReference type="Proteomes" id="UP001215712">
    <property type="component" value="Unassembled WGS sequence"/>
</dbReference>
<reference evidence="2" key="1">
    <citation type="journal article" date="2023" name="IMA Fungus">
        <title>Comparative genomic study of the Penicillium genus elucidates a diverse pangenome and 15 lateral gene transfer events.</title>
        <authorList>
            <person name="Petersen C."/>
            <person name="Sorensen T."/>
            <person name="Nielsen M.R."/>
            <person name="Sondergaard T.E."/>
            <person name="Sorensen J.L."/>
            <person name="Fitzpatrick D.A."/>
            <person name="Frisvad J.C."/>
            <person name="Nielsen K.L."/>
        </authorList>
    </citation>
    <scope>NUCLEOTIDE SEQUENCE</scope>
    <source>
        <strain evidence="2">IBT 17514</strain>
    </source>
</reference>
<dbReference type="PANTHER" id="PTHR43792:SF1">
    <property type="entry name" value="N-ACETYLTRANSFERASE DOMAIN-CONTAINING PROTEIN"/>
    <property type="match status" value="1"/>
</dbReference>
<comment type="caution">
    <text evidence="2">The sequence shown here is derived from an EMBL/GenBank/DDBJ whole genome shotgun (WGS) entry which is preliminary data.</text>
</comment>
<name>A0AAD6HR25_9EURO</name>
<dbReference type="Gene3D" id="3.40.630.30">
    <property type="match status" value="1"/>
</dbReference>
<sequence length="212" mass="23841">MQSPPPHSTTRISLYPDQEIQVIVPAIIPTIQTERLYLRLIQLSDATDIFEYTKRQDVANFLWPKVPHMDIQETEAWVQRRTFQTPDASGTLGRFFTFSIIQRDDPAQKVIGAVGVNSLVPAPSVGYGIHPDLWGKGYMSEAVAGVVDAWWKLERDSKCGQQEVDQSEEKLYAACNKANVGSVKVLLRNGFTIYEEIPLEGDTVALFSMERP</sequence>
<protein>
    <recommendedName>
        <fullName evidence="1">N-acetyltransferase domain-containing protein</fullName>
    </recommendedName>
</protein>
<dbReference type="Pfam" id="PF13302">
    <property type="entry name" value="Acetyltransf_3"/>
    <property type="match status" value="1"/>
</dbReference>
<proteinExistence type="predicted"/>